<keyword evidence="12" id="KW-0406">Ion transport</keyword>
<evidence type="ECO:0000256" key="5">
    <source>
        <dbReference type="ARBA" id="ARBA00011869"/>
    </source>
</evidence>
<dbReference type="GO" id="GO:0016829">
    <property type="term" value="F:lyase activity"/>
    <property type="evidence" value="ECO:0007669"/>
    <property type="project" value="InterPro"/>
</dbReference>
<comment type="similarity">
    <text evidence="4 12">Belongs to the GcdB/MmdB/OadB family.</text>
</comment>
<reference evidence="14 15" key="1">
    <citation type="submission" date="2020-06" db="EMBL/GenBank/DDBJ databases">
        <title>Halomonas sp. QX-1 draft genome sequence.</title>
        <authorList>
            <person name="Qiu X."/>
        </authorList>
    </citation>
    <scope>NUCLEOTIDE SEQUENCE [LARGE SCALE GENOMIC DNA]</scope>
    <source>
        <strain evidence="14 15">QX-1</strain>
    </source>
</reference>
<feature type="transmembrane region" description="Helical" evidence="13">
    <location>
        <begin position="381"/>
        <end position="400"/>
    </location>
</feature>
<evidence type="ECO:0000256" key="6">
    <source>
        <dbReference type="ARBA" id="ARBA00022475"/>
    </source>
</evidence>
<evidence type="ECO:0000256" key="10">
    <source>
        <dbReference type="ARBA" id="ARBA00023136"/>
    </source>
</evidence>
<comment type="function">
    <text evidence="2 12">Catalyzes the decarboxylation of oxaloacetate coupled to Na(+) translocation.</text>
</comment>
<sequence>MDKLVTLWEGSGLYNLELGQAVMILVGLLLLYLAIYKKFEPLLLVPIGFGGILANIPEAGLAISALDQAIEVAKPAVLQQMAAALGASLDPLANAEAWRESLQMMAHDGVAPDQLRAARDIAVGVGYSDGMLYNFYKVAIGSGIAPLIIFMGVGAMTDFGPLLANPRTLFLGAAAQFGIFATLFGAVVLTSMGVMDFSLNQAAAIGIIGGADGPTSIYVSSVLAPELLGAIAVAAYAYMALVPLIQPPIMRLLTTEKERQIKMTQLRPVSKLEKVVFPLMLLILVALFLPDAAPLLGMFCFGNLMRECGVVERLSDTAQNSLINIVTIILGLSVGSKLMADSFLTFETLGILGLGIVAFGIGTAAGVLMAKLMNLVSKMPINPLIGAAGVSAVPMAARVANKVGLEANPHNFLLMHAMGPNVAGVIGSAVAAGVMIKYLG</sequence>
<keyword evidence="9 13" id="KW-1133">Transmembrane helix</keyword>
<keyword evidence="12" id="KW-0915">Sodium</keyword>
<evidence type="ECO:0000313" key="15">
    <source>
        <dbReference type="Proteomes" id="UP000589984"/>
    </source>
</evidence>
<keyword evidence="12" id="KW-0739">Sodium transport</keyword>
<keyword evidence="15" id="KW-1185">Reference proteome</keyword>
<comment type="catalytic activity">
    <reaction evidence="11 12">
        <text>oxaloacetate + 2 Na(+)(in) + H(+) = pyruvate + 2 Na(+)(out) + CO2</text>
        <dbReference type="Rhea" id="RHEA:57724"/>
        <dbReference type="ChEBI" id="CHEBI:15361"/>
        <dbReference type="ChEBI" id="CHEBI:15378"/>
        <dbReference type="ChEBI" id="CHEBI:16452"/>
        <dbReference type="ChEBI" id="CHEBI:16526"/>
        <dbReference type="ChEBI" id="CHEBI:29101"/>
        <dbReference type="EC" id="7.2.4.2"/>
    </reaction>
</comment>
<accession>A0A7Y6RC43</accession>
<dbReference type="InterPro" id="IPR005661">
    <property type="entry name" value="OadB_MmdB"/>
</dbReference>
<keyword evidence="10 12" id="KW-0472">Membrane</keyword>
<feature type="transmembrane region" description="Helical" evidence="13">
    <location>
        <begin position="42"/>
        <end position="66"/>
    </location>
</feature>
<dbReference type="EMBL" id="JABWCV010000008">
    <property type="protein sequence ID" value="NVF14255.1"/>
    <property type="molecule type" value="Genomic_DNA"/>
</dbReference>
<evidence type="ECO:0000256" key="11">
    <source>
        <dbReference type="ARBA" id="ARBA00048176"/>
    </source>
</evidence>
<feature type="transmembrane region" description="Helical" evidence="13">
    <location>
        <begin position="412"/>
        <end position="436"/>
    </location>
</feature>
<evidence type="ECO:0000256" key="13">
    <source>
        <dbReference type="SAM" id="Phobius"/>
    </source>
</evidence>
<feature type="transmembrane region" description="Helical" evidence="13">
    <location>
        <begin position="168"/>
        <end position="189"/>
    </location>
</feature>
<dbReference type="RefSeq" id="WP_176303247.1">
    <property type="nucleotide sequence ID" value="NZ_JABWCV010000008.1"/>
</dbReference>
<keyword evidence="8" id="KW-1278">Translocase</keyword>
<keyword evidence="12" id="KW-0813">Transport</keyword>
<proteinExistence type="inferred from homology"/>
<evidence type="ECO:0000256" key="1">
    <source>
        <dbReference type="ARBA" id="ARBA00001959"/>
    </source>
</evidence>
<dbReference type="Proteomes" id="UP000589984">
    <property type="component" value="Unassembled WGS sequence"/>
</dbReference>
<comment type="caution">
    <text evidence="14">The sequence shown here is derived from an EMBL/GenBank/DDBJ whole genome shotgun (WGS) entry which is preliminary data.</text>
</comment>
<dbReference type="GO" id="GO:0005886">
    <property type="term" value="C:plasma membrane"/>
    <property type="evidence" value="ECO:0007669"/>
    <property type="project" value="UniProtKB-SubCell"/>
</dbReference>
<evidence type="ECO:0000256" key="9">
    <source>
        <dbReference type="ARBA" id="ARBA00022989"/>
    </source>
</evidence>
<protein>
    <recommendedName>
        <fullName evidence="12">Oxaloacetate decarboxylase beta chain</fullName>
        <ecNumber evidence="12">7.2.4.2</ecNumber>
    </recommendedName>
</protein>
<dbReference type="PIRSF" id="PIRSF015658">
    <property type="entry name" value="MmdB_OadB"/>
    <property type="match status" value="1"/>
</dbReference>
<feature type="transmembrane region" description="Helical" evidence="13">
    <location>
        <begin position="349"/>
        <end position="369"/>
    </location>
</feature>
<feature type="transmembrane region" description="Helical" evidence="13">
    <location>
        <begin position="135"/>
        <end position="156"/>
    </location>
</feature>
<feature type="transmembrane region" description="Helical" evidence="13">
    <location>
        <begin position="12"/>
        <end position="35"/>
    </location>
</feature>
<dbReference type="GO" id="GO:0006814">
    <property type="term" value="P:sodium ion transport"/>
    <property type="evidence" value="ECO:0007669"/>
    <property type="project" value="UniProtKB-UniRule"/>
</dbReference>
<evidence type="ECO:0000256" key="4">
    <source>
        <dbReference type="ARBA" id="ARBA00010924"/>
    </source>
</evidence>
<comment type="subcellular location">
    <subcellularLocation>
        <location evidence="3">Cell membrane</location>
        <topology evidence="3">Multi-pass membrane protein</topology>
    </subcellularLocation>
</comment>
<keyword evidence="6 12" id="KW-1003">Cell membrane</keyword>
<evidence type="ECO:0000256" key="8">
    <source>
        <dbReference type="ARBA" id="ARBA00022967"/>
    </source>
</evidence>
<dbReference type="Pfam" id="PF03977">
    <property type="entry name" value="OAD_beta"/>
    <property type="match status" value="1"/>
</dbReference>
<dbReference type="NCBIfam" id="TIGR01109">
    <property type="entry name" value="Na_pump_decarbB"/>
    <property type="match status" value="1"/>
</dbReference>
<evidence type="ECO:0000313" key="14">
    <source>
        <dbReference type="EMBL" id="NVF14255.1"/>
    </source>
</evidence>
<dbReference type="AlphaFoldDB" id="A0A7Y6RC43"/>
<dbReference type="GO" id="GO:0015451">
    <property type="term" value="F:decarboxylation-driven active transmembrane transporter activity"/>
    <property type="evidence" value="ECO:0007669"/>
    <property type="project" value="UniProtKB-EC"/>
</dbReference>
<organism evidence="14 15">
    <name type="scientific">Vreelandella maris</name>
    <dbReference type="NCBI Taxonomy" id="2729617"/>
    <lineage>
        <taxon>Bacteria</taxon>
        <taxon>Pseudomonadati</taxon>
        <taxon>Pseudomonadota</taxon>
        <taxon>Gammaproteobacteria</taxon>
        <taxon>Oceanospirillales</taxon>
        <taxon>Halomonadaceae</taxon>
        <taxon>Vreelandella</taxon>
    </lineage>
</organism>
<keyword evidence="7 13" id="KW-0812">Transmembrane</keyword>
<comment type="cofactor">
    <cofactor evidence="1">
        <name>Na(+)</name>
        <dbReference type="ChEBI" id="CHEBI:29101"/>
    </cofactor>
</comment>
<evidence type="ECO:0000256" key="7">
    <source>
        <dbReference type="ARBA" id="ARBA00022692"/>
    </source>
</evidence>
<name>A0A7Y6RC43_9GAMM</name>
<comment type="subunit">
    <text evidence="5 12">Heterotrimer of an alpha, a beta and a gamma subunit.</text>
</comment>
<evidence type="ECO:0000256" key="2">
    <source>
        <dbReference type="ARBA" id="ARBA00003002"/>
    </source>
</evidence>
<dbReference type="EC" id="7.2.4.2" evidence="12"/>
<evidence type="ECO:0000256" key="12">
    <source>
        <dbReference type="PIRNR" id="PIRNR015658"/>
    </source>
</evidence>
<feature type="transmembrane region" description="Helical" evidence="13">
    <location>
        <begin position="275"/>
        <end position="301"/>
    </location>
</feature>
<dbReference type="PANTHER" id="PTHR35806">
    <property type="entry name" value="OXALOACETATE DECARBOXYLASE BETA CHAIN 2"/>
    <property type="match status" value="1"/>
</dbReference>
<dbReference type="PANTHER" id="PTHR35806:SF1">
    <property type="entry name" value="OXALOACETATE DECARBOXYLASE BETA CHAIN 2"/>
    <property type="match status" value="1"/>
</dbReference>
<feature type="transmembrane region" description="Helical" evidence="13">
    <location>
        <begin position="227"/>
        <end position="254"/>
    </location>
</feature>
<evidence type="ECO:0000256" key="3">
    <source>
        <dbReference type="ARBA" id="ARBA00004651"/>
    </source>
</evidence>
<gene>
    <name evidence="14" type="ORF">HUO07_08725</name>
</gene>